<dbReference type="FunFam" id="3.40.50.10860:FF:000002">
    <property type="entry name" value="Glutamate dehydrogenase"/>
    <property type="match status" value="1"/>
</dbReference>
<dbReference type="KEGG" id="aez:C3E78_07715"/>
<dbReference type="GO" id="GO:0005829">
    <property type="term" value="C:cytosol"/>
    <property type="evidence" value="ECO:0007669"/>
    <property type="project" value="TreeGrafter"/>
</dbReference>
<dbReference type="PANTHER" id="PTHR43571">
    <property type="entry name" value="NADP-SPECIFIC GLUTAMATE DEHYDROGENASE 1-RELATED"/>
    <property type="match status" value="1"/>
</dbReference>
<protein>
    <recommendedName>
        <fullName evidence="4">Glutamate dehydrogenase</fullName>
    </recommendedName>
</protein>
<dbReference type="PRINTS" id="PR00082">
    <property type="entry name" value="GLFDHDRGNASE"/>
</dbReference>
<dbReference type="Gene3D" id="3.40.50.10860">
    <property type="entry name" value="Leucine Dehydrogenase, chain A, domain 1"/>
    <property type="match status" value="1"/>
</dbReference>
<dbReference type="SMART" id="SM00839">
    <property type="entry name" value="ELFV_dehydrog"/>
    <property type="match status" value="1"/>
</dbReference>
<dbReference type="GO" id="GO:0004354">
    <property type="term" value="F:glutamate dehydrogenase (NADP+) activity"/>
    <property type="evidence" value="ECO:0007669"/>
    <property type="project" value="TreeGrafter"/>
</dbReference>
<evidence type="ECO:0000313" key="6">
    <source>
        <dbReference type="EMBL" id="AWB92095.1"/>
    </source>
</evidence>
<dbReference type="EMBL" id="CP026952">
    <property type="protein sequence ID" value="AWB92095.1"/>
    <property type="molecule type" value="Genomic_DNA"/>
</dbReference>
<comment type="subunit">
    <text evidence="2">Homohexamer.</text>
</comment>
<dbReference type="PANTHER" id="PTHR43571:SF1">
    <property type="entry name" value="NADP-SPECIFIC GLUTAMATE DEHYDROGENASE 1-RELATED"/>
    <property type="match status" value="1"/>
</dbReference>
<name>A0A2S0WL80_9ACTN</name>
<evidence type="ECO:0000256" key="3">
    <source>
        <dbReference type="ARBA" id="ARBA00023002"/>
    </source>
</evidence>
<evidence type="ECO:0000256" key="1">
    <source>
        <dbReference type="ARBA" id="ARBA00006382"/>
    </source>
</evidence>
<organism evidence="6 7">
    <name type="scientific">Aeromicrobium chenweiae</name>
    <dbReference type="NCBI Taxonomy" id="2079793"/>
    <lineage>
        <taxon>Bacteria</taxon>
        <taxon>Bacillati</taxon>
        <taxon>Actinomycetota</taxon>
        <taxon>Actinomycetes</taxon>
        <taxon>Propionibacteriales</taxon>
        <taxon>Nocardioidaceae</taxon>
        <taxon>Aeromicrobium</taxon>
    </lineage>
</organism>
<dbReference type="FunFam" id="1.10.285.10:FF:000001">
    <property type="entry name" value="Glutamate dehydrogenase"/>
    <property type="match status" value="1"/>
</dbReference>
<dbReference type="Proteomes" id="UP000244384">
    <property type="component" value="Chromosome"/>
</dbReference>
<dbReference type="Pfam" id="PF00208">
    <property type="entry name" value="ELFV_dehydrog"/>
    <property type="match status" value="1"/>
</dbReference>
<dbReference type="FunFam" id="3.40.50.720:FF:000030">
    <property type="entry name" value="Glutamate dehydrogenase"/>
    <property type="match status" value="1"/>
</dbReference>
<dbReference type="SUPFAM" id="SSF53223">
    <property type="entry name" value="Aminoacid dehydrogenase-like, N-terminal domain"/>
    <property type="match status" value="1"/>
</dbReference>
<dbReference type="InterPro" id="IPR033922">
    <property type="entry name" value="NAD_bind_Glu_DH"/>
</dbReference>
<dbReference type="NCBIfam" id="NF006929">
    <property type="entry name" value="PRK09414.1"/>
    <property type="match status" value="1"/>
</dbReference>
<dbReference type="Gene3D" id="3.40.50.720">
    <property type="entry name" value="NAD(P)-binding Rossmann-like Domain"/>
    <property type="match status" value="1"/>
</dbReference>
<accession>A0A5F2F1H1</accession>
<accession>A0A2S0WL80</accession>
<dbReference type="RefSeq" id="WP_108577740.1">
    <property type="nucleotide sequence ID" value="NZ_CP026952.1"/>
</dbReference>
<dbReference type="InterPro" id="IPR014362">
    <property type="entry name" value="Glu_DH"/>
</dbReference>
<dbReference type="PROSITE" id="PS00074">
    <property type="entry name" value="GLFV_DEHYDROGENASE"/>
    <property type="match status" value="1"/>
</dbReference>
<dbReference type="InterPro" id="IPR006097">
    <property type="entry name" value="Glu/Leu/Phe/Val/Trp_DH_dimer"/>
</dbReference>
<dbReference type="InterPro" id="IPR006096">
    <property type="entry name" value="Glu/Leu/Phe/Val/Trp_DH_C"/>
</dbReference>
<evidence type="ECO:0000256" key="4">
    <source>
        <dbReference type="PIRNR" id="PIRNR000185"/>
    </source>
</evidence>
<evidence type="ECO:0000256" key="5">
    <source>
        <dbReference type="RuleBase" id="RU004417"/>
    </source>
</evidence>
<dbReference type="PIRSF" id="PIRSF000185">
    <property type="entry name" value="Glu_DH"/>
    <property type="match status" value="1"/>
</dbReference>
<dbReference type="GO" id="GO:0006537">
    <property type="term" value="P:glutamate biosynthetic process"/>
    <property type="evidence" value="ECO:0007669"/>
    <property type="project" value="TreeGrafter"/>
</dbReference>
<dbReference type="InterPro" id="IPR036291">
    <property type="entry name" value="NAD(P)-bd_dom_sf"/>
</dbReference>
<evidence type="ECO:0000313" key="7">
    <source>
        <dbReference type="Proteomes" id="UP000244384"/>
    </source>
</evidence>
<comment type="similarity">
    <text evidence="1 4 5">Belongs to the Glu/Leu/Phe/Val dehydrogenases family.</text>
</comment>
<dbReference type="Gene3D" id="1.10.285.10">
    <property type="entry name" value="Glutamate Dehydrogenase, chain A, domain 3"/>
    <property type="match status" value="2"/>
</dbReference>
<keyword evidence="7" id="KW-1185">Reference proteome</keyword>
<dbReference type="AlphaFoldDB" id="A0A2S0WL80"/>
<dbReference type="InterPro" id="IPR006095">
    <property type="entry name" value="Glu/Leu/Phe/Val/Trp_DH"/>
</dbReference>
<dbReference type="OrthoDB" id="9803297at2"/>
<sequence>MTDSTLQAVFDQVIDRNPGEAEFHQAVREVLDSLGPVVAKHPSYTQAAVIERLCEPERQIIFRVPWVDDAGNVRINRGFRVEFNSALGPYKGGLRFHPTVNVGIVKFLGFEQIFKNALTGLPIGGGKGGSDFDPKGCSEGEVMRFCQSFMTELYRHIGEYTDVPAGDIGVGGREIGYLFGQYKRITNRYESGMLTGKGLTWGGSQVRKEATGYGAVFFVEEMLKQQRETFEGKRVVVSGSGNVAIYAMEKIAQLGGTVVAFSDSSGYVVEEGGVDVETLKAVKEVERGRISDYVDRRGGTAKLGTSGSIWDVPTDIALPCATQNELDEDHAATLVRNGCRIVAEGANMPTTAAATKVLADAGVLFAPGKAANAGGVATSALEMQQNASRDSWSFEHTERRLDEIMRGIHDRCLATADEYGVPGDYVAGANIAGFTHVADAMLALGVI</sequence>
<dbReference type="SUPFAM" id="SSF51735">
    <property type="entry name" value="NAD(P)-binding Rossmann-fold domains"/>
    <property type="match status" value="1"/>
</dbReference>
<dbReference type="Pfam" id="PF02812">
    <property type="entry name" value="ELFV_dehydrog_N"/>
    <property type="match status" value="1"/>
</dbReference>
<dbReference type="CDD" id="cd05313">
    <property type="entry name" value="NAD_bind_2_Glu_DH"/>
    <property type="match status" value="1"/>
</dbReference>
<gene>
    <name evidence="6" type="ORF">C3E78_07715</name>
</gene>
<dbReference type="InterPro" id="IPR033524">
    <property type="entry name" value="Glu/Leu/Phe/Val_DH_AS"/>
</dbReference>
<reference evidence="7" key="1">
    <citation type="submission" date="2018-01" db="EMBL/GenBank/DDBJ databases">
        <authorList>
            <person name="Li J."/>
        </authorList>
    </citation>
    <scope>NUCLEOTIDE SEQUENCE [LARGE SCALE GENOMIC DNA]</scope>
    <source>
        <strain evidence="7">592</strain>
    </source>
</reference>
<keyword evidence="3 4" id="KW-0560">Oxidoreductase</keyword>
<evidence type="ECO:0000256" key="2">
    <source>
        <dbReference type="ARBA" id="ARBA00011643"/>
    </source>
</evidence>
<proteinExistence type="inferred from homology"/>
<dbReference type="InterPro" id="IPR050724">
    <property type="entry name" value="Glu_Leu_Phe_Val_DH"/>
</dbReference>
<dbReference type="InterPro" id="IPR046346">
    <property type="entry name" value="Aminoacid_DH-like_N_sf"/>
</dbReference>